<evidence type="ECO:0000313" key="14">
    <source>
        <dbReference type="Proteomes" id="UP000199577"/>
    </source>
</evidence>
<dbReference type="SUPFAM" id="SSF55811">
    <property type="entry name" value="Nudix"/>
    <property type="match status" value="1"/>
</dbReference>
<keyword evidence="14" id="KW-1185">Reference proteome</keyword>
<dbReference type="UniPathway" id="UPA00059">
    <property type="reaction ID" value="UER00104"/>
</dbReference>
<evidence type="ECO:0000256" key="3">
    <source>
        <dbReference type="ARBA" id="ARBA00012057"/>
    </source>
</evidence>
<name>A0A1I1IZR9_9SPHI</name>
<reference evidence="13 14" key="1">
    <citation type="submission" date="2016-10" db="EMBL/GenBank/DDBJ databases">
        <authorList>
            <person name="de Groot N.N."/>
        </authorList>
    </citation>
    <scope>NUCLEOTIDE SEQUENCE [LARGE SCALE GENOMIC DNA]</scope>
    <source>
        <strain evidence="13 14">DSM 22900</strain>
    </source>
</reference>
<comment type="pathway">
    <text evidence="1">Isoprenoid biosynthesis; dimethylallyl diphosphate biosynthesis; dimethylallyl diphosphate from isopentenyl diphosphate: step 1/1.</text>
</comment>
<dbReference type="Gene3D" id="3.90.79.10">
    <property type="entry name" value="Nucleoside Triphosphate Pyrophosphohydrolase"/>
    <property type="match status" value="1"/>
</dbReference>
<dbReference type="Pfam" id="PF00293">
    <property type="entry name" value="NUDIX"/>
    <property type="match status" value="1"/>
</dbReference>
<dbReference type="InterPro" id="IPR011876">
    <property type="entry name" value="IsopentenylPP_isomerase_typ1"/>
</dbReference>
<dbReference type="InterPro" id="IPR056375">
    <property type="entry name" value="Idi_bact"/>
</dbReference>
<keyword evidence="5" id="KW-0479">Metal-binding</keyword>
<sequence>METGNVILVDKHDHAVGFMEKMEVHRRGLLHRAISVFIFDGTGRLLLQQRAFHKYHSGALWTNTCCSHPFPGESAPAAAKRRLKEEMGLSIPLDFLFTFRYRASLDNGLIEHELDHVFIGYTDENPAINPDEVADYRWATSSDIDKGISTDPSAYTSWFKLIYKRVFAQASLGYN</sequence>
<protein>
    <recommendedName>
        <fullName evidence="3 10">Isopentenyl-diphosphate delta-isomerase</fullName>
        <ecNumber evidence="3 10">5.3.3.2</ecNumber>
    </recommendedName>
</protein>
<dbReference type="STRING" id="623281.SAMN05421747_110104"/>
<keyword evidence="8" id="KW-0414">Isoprene biosynthesis</keyword>
<keyword evidence="9 13" id="KW-0413">Isomerase</keyword>
<gene>
    <name evidence="13" type="ORF">SAMN05421747_110104</name>
</gene>
<comment type="similarity">
    <text evidence="2">Belongs to the IPP isomerase type 1 family.</text>
</comment>
<evidence type="ECO:0000259" key="12">
    <source>
        <dbReference type="PROSITE" id="PS51462"/>
    </source>
</evidence>
<keyword evidence="4" id="KW-0963">Cytoplasm</keyword>
<evidence type="ECO:0000256" key="4">
    <source>
        <dbReference type="ARBA" id="ARBA00022490"/>
    </source>
</evidence>
<evidence type="ECO:0000256" key="8">
    <source>
        <dbReference type="ARBA" id="ARBA00023229"/>
    </source>
</evidence>
<evidence type="ECO:0000256" key="2">
    <source>
        <dbReference type="ARBA" id="ARBA00007579"/>
    </source>
</evidence>
<dbReference type="NCBIfam" id="TIGR02150">
    <property type="entry name" value="IPP_isom_1"/>
    <property type="match status" value="1"/>
</dbReference>
<dbReference type="RefSeq" id="WP_090973816.1">
    <property type="nucleotide sequence ID" value="NZ_FOLL01000010.1"/>
</dbReference>
<dbReference type="InterPro" id="IPR015797">
    <property type="entry name" value="NUDIX_hydrolase-like_dom_sf"/>
</dbReference>
<evidence type="ECO:0000256" key="7">
    <source>
        <dbReference type="ARBA" id="ARBA00023211"/>
    </source>
</evidence>
<dbReference type="CDD" id="cd02885">
    <property type="entry name" value="NUDIX_IPP_Isomerase"/>
    <property type="match status" value="1"/>
</dbReference>
<feature type="active site" evidence="11">
    <location>
        <position position="113"/>
    </location>
</feature>
<keyword evidence="7" id="KW-0464">Manganese</keyword>
<evidence type="ECO:0000256" key="9">
    <source>
        <dbReference type="ARBA" id="ARBA00023235"/>
    </source>
</evidence>
<evidence type="ECO:0000256" key="5">
    <source>
        <dbReference type="ARBA" id="ARBA00022723"/>
    </source>
</evidence>
<proteinExistence type="inferred from homology"/>
<organism evidence="13 14">
    <name type="scientific">Parapedobacter composti</name>
    <dbReference type="NCBI Taxonomy" id="623281"/>
    <lineage>
        <taxon>Bacteria</taxon>
        <taxon>Pseudomonadati</taxon>
        <taxon>Bacteroidota</taxon>
        <taxon>Sphingobacteriia</taxon>
        <taxon>Sphingobacteriales</taxon>
        <taxon>Sphingobacteriaceae</taxon>
        <taxon>Parapedobacter</taxon>
    </lineage>
</organism>
<dbReference type="AlphaFoldDB" id="A0A1I1IZR9"/>
<feature type="active site" evidence="11">
    <location>
        <position position="66"/>
    </location>
</feature>
<dbReference type="PANTHER" id="PTHR10885">
    <property type="entry name" value="ISOPENTENYL-DIPHOSPHATE DELTA-ISOMERASE"/>
    <property type="match status" value="1"/>
</dbReference>
<dbReference type="GO" id="GO:0004452">
    <property type="term" value="F:isopentenyl-diphosphate delta-isomerase activity"/>
    <property type="evidence" value="ECO:0007669"/>
    <property type="project" value="UniProtKB-UniRule"/>
</dbReference>
<dbReference type="GO" id="GO:0005737">
    <property type="term" value="C:cytoplasm"/>
    <property type="evidence" value="ECO:0007669"/>
    <property type="project" value="TreeGrafter"/>
</dbReference>
<dbReference type="NCBIfam" id="NF002995">
    <property type="entry name" value="PRK03759.1"/>
    <property type="match status" value="1"/>
</dbReference>
<dbReference type="GO" id="GO:0009240">
    <property type="term" value="P:isopentenyl diphosphate biosynthetic process"/>
    <property type="evidence" value="ECO:0007669"/>
    <property type="project" value="TreeGrafter"/>
</dbReference>
<dbReference type="EC" id="5.3.3.2" evidence="3 10"/>
<dbReference type="PIRSF" id="PIRSF018427">
    <property type="entry name" value="Isopntndiph_ism"/>
    <property type="match status" value="1"/>
</dbReference>
<evidence type="ECO:0000256" key="6">
    <source>
        <dbReference type="ARBA" id="ARBA00022842"/>
    </source>
</evidence>
<evidence type="ECO:0000256" key="11">
    <source>
        <dbReference type="PIRSR" id="PIRSR018427-1"/>
    </source>
</evidence>
<feature type="domain" description="Nudix hydrolase" evidence="12">
    <location>
        <begin position="29"/>
        <end position="161"/>
    </location>
</feature>
<evidence type="ECO:0000256" key="10">
    <source>
        <dbReference type="NCBIfam" id="TIGR02150"/>
    </source>
</evidence>
<dbReference type="Proteomes" id="UP000199577">
    <property type="component" value="Unassembled WGS sequence"/>
</dbReference>
<dbReference type="GO" id="GO:0046872">
    <property type="term" value="F:metal ion binding"/>
    <property type="evidence" value="ECO:0007669"/>
    <property type="project" value="UniProtKB-KW"/>
</dbReference>
<dbReference type="EMBL" id="FOLL01000010">
    <property type="protein sequence ID" value="SFC41192.1"/>
    <property type="molecule type" value="Genomic_DNA"/>
</dbReference>
<dbReference type="OrthoDB" id="9809458at2"/>
<dbReference type="InterPro" id="IPR000086">
    <property type="entry name" value="NUDIX_hydrolase_dom"/>
</dbReference>
<dbReference type="GO" id="GO:0050992">
    <property type="term" value="P:dimethylallyl diphosphate biosynthetic process"/>
    <property type="evidence" value="ECO:0007669"/>
    <property type="project" value="UniProtKB-UniPathway"/>
</dbReference>
<evidence type="ECO:0000256" key="1">
    <source>
        <dbReference type="ARBA" id="ARBA00004826"/>
    </source>
</evidence>
<accession>A0A1I1IZR9</accession>
<dbReference type="PROSITE" id="PS51462">
    <property type="entry name" value="NUDIX"/>
    <property type="match status" value="1"/>
</dbReference>
<dbReference type="PANTHER" id="PTHR10885:SF0">
    <property type="entry name" value="ISOPENTENYL-DIPHOSPHATE DELTA-ISOMERASE"/>
    <property type="match status" value="1"/>
</dbReference>
<keyword evidence="6" id="KW-0460">Magnesium</keyword>
<evidence type="ECO:0000313" key="13">
    <source>
        <dbReference type="EMBL" id="SFC41192.1"/>
    </source>
</evidence>
<dbReference type="HAMAP" id="MF_00202">
    <property type="entry name" value="Idi"/>
    <property type="match status" value="1"/>
</dbReference>